<dbReference type="Gene3D" id="3.40.50.2000">
    <property type="entry name" value="Glycogen Phosphorylase B"/>
    <property type="match status" value="1"/>
</dbReference>
<dbReference type="PANTHER" id="PTHR21015:SF28">
    <property type="entry name" value="SLL1722 PROTEIN"/>
    <property type="match status" value="1"/>
</dbReference>
<evidence type="ECO:0000313" key="3">
    <source>
        <dbReference type="Proteomes" id="UP000784435"/>
    </source>
</evidence>
<dbReference type="GO" id="GO:0016757">
    <property type="term" value="F:glycosyltransferase activity"/>
    <property type="evidence" value="ECO:0007669"/>
    <property type="project" value="TreeGrafter"/>
</dbReference>
<reference evidence="2" key="2">
    <citation type="submission" date="2021-09" db="EMBL/GenBank/DDBJ databases">
        <authorList>
            <person name="Gilroy R."/>
        </authorList>
    </citation>
    <scope>NUCLEOTIDE SEQUENCE</scope>
    <source>
        <strain evidence="2">ChiGjej5B5-7349</strain>
    </source>
</reference>
<dbReference type="Proteomes" id="UP000784435">
    <property type="component" value="Unassembled WGS sequence"/>
</dbReference>
<dbReference type="AlphaFoldDB" id="A0A921SN65"/>
<gene>
    <name evidence="2" type="ORF">K8V08_04155</name>
</gene>
<dbReference type="PANTHER" id="PTHR21015">
    <property type="entry name" value="UDP-N-ACETYLGLUCOSAMINE--N-ACETYLMURAMYL-(PENTAPEPTIDE) PYROPHOSPHORYL-UNDECAPRENOL N-ACETYLGLUCOSAMINE TRANSFERASE 1"/>
    <property type="match status" value="1"/>
</dbReference>
<accession>A0A921SN65</accession>
<name>A0A921SN65_9MICO</name>
<organism evidence="2 3">
    <name type="scientific">Brevibacterium senegalense</name>
    <dbReference type="NCBI Taxonomy" id="1033736"/>
    <lineage>
        <taxon>Bacteria</taxon>
        <taxon>Bacillati</taxon>
        <taxon>Actinomycetota</taxon>
        <taxon>Actinomycetes</taxon>
        <taxon>Micrococcales</taxon>
        <taxon>Brevibacteriaceae</taxon>
        <taxon>Brevibacterium</taxon>
    </lineage>
</organism>
<sequence length="432" mass="45335">MRTSEQGRELRVALYSHDSVGLGHTRRNLAIAQALADRLPALTGRTVSGLLITGERAAPSFRAPRGFDWVVMPGIRKGRDCYEPRTLAVQPDRVLDIRSAVISAALTSFRPHIVIVDRHAFGVDGELSEPLRALRAAKPDTRFVLGLREVLDAPQSVRAEWERVGVDRVAALFDRIWVYGDRAVHDPLATGELPGELAGLVDFTGLLAQGRTTSGRAPAARRPFVVTMVGGGGDGLHLARAAAAARVPEGMQHLVVTGPQMPSADRRLVEAAAGESTRVTARVADGLSYLTHAEAAVTMGGYNTMAEVLTTDTPVLVAPRTTPRTEQLIRVRGLARAGAVDMIDPALVDPEAVGDWLAAAVADPGTGDRQAAARRTLDLAGLDHVVDLAASLSARPAAPTRAGAPVGAAQAPAPVPATAASVPTPGVLRAAI</sequence>
<reference evidence="2" key="1">
    <citation type="journal article" date="2021" name="PeerJ">
        <title>Extensive microbial diversity within the chicken gut microbiome revealed by metagenomics and culture.</title>
        <authorList>
            <person name="Gilroy R."/>
            <person name="Ravi A."/>
            <person name="Getino M."/>
            <person name="Pursley I."/>
            <person name="Horton D.L."/>
            <person name="Alikhan N.F."/>
            <person name="Baker D."/>
            <person name="Gharbi K."/>
            <person name="Hall N."/>
            <person name="Watson M."/>
            <person name="Adriaenssens E.M."/>
            <person name="Foster-Nyarko E."/>
            <person name="Jarju S."/>
            <person name="Secka A."/>
            <person name="Antonio M."/>
            <person name="Oren A."/>
            <person name="Chaudhuri R.R."/>
            <person name="La Ragione R."/>
            <person name="Hildebrand F."/>
            <person name="Pallen M.J."/>
        </authorList>
    </citation>
    <scope>NUCLEOTIDE SEQUENCE</scope>
    <source>
        <strain evidence="2">ChiGjej5B5-7349</strain>
    </source>
</reference>
<feature type="region of interest" description="Disordered" evidence="1">
    <location>
        <begin position="397"/>
        <end position="420"/>
    </location>
</feature>
<evidence type="ECO:0000313" key="2">
    <source>
        <dbReference type="EMBL" id="HJG79587.1"/>
    </source>
</evidence>
<evidence type="ECO:0000256" key="1">
    <source>
        <dbReference type="SAM" id="MobiDB-lite"/>
    </source>
</evidence>
<keyword evidence="2" id="KW-0808">Transferase</keyword>
<proteinExistence type="predicted"/>
<dbReference type="EMBL" id="DYUK01000086">
    <property type="protein sequence ID" value="HJG79587.1"/>
    <property type="molecule type" value="Genomic_DNA"/>
</dbReference>
<protein>
    <submittedName>
        <fullName evidence="2">Glycosyl transferase family 28</fullName>
    </submittedName>
</protein>
<comment type="caution">
    <text evidence="2">The sequence shown here is derived from an EMBL/GenBank/DDBJ whole genome shotgun (WGS) entry which is preliminary data.</text>
</comment>
<dbReference type="SUPFAM" id="SSF53756">
    <property type="entry name" value="UDP-Glycosyltransferase/glycogen phosphorylase"/>
    <property type="match status" value="1"/>
</dbReference>